<evidence type="ECO:0000313" key="1">
    <source>
        <dbReference type="EMBL" id="MCD7455446.1"/>
    </source>
</evidence>
<dbReference type="PANTHER" id="PTHR13520:SF1">
    <property type="entry name" value="RINT1-LIKE PROTEIN MAG2"/>
    <property type="match status" value="1"/>
</dbReference>
<sequence>MEIYQRKRDEGKNLAMSFGEHSKTDLTRKLIPHCDVTDLEPAQSKEQGGMELVEEDAIPLGYQLPEMALKLDTLVGDIEDAVSSTVKRTLRREPSTKSSEELQRQRKSQLVGQNREIALHQPLGPLKSLSILYQLHLSATSPSGLINQSTYLPLYTSDQIMLIQWMSYCSHWWMRQCCQVTVAEKNGSQLWCQEVEGLTALTDDDALMKVAKSVNAARYFESILKEWC</sequence>
<protein>
    <submittedName>
        <fullName evidence="1">Uncharacterized protein</fullName>
    </submittedName>
</protein>
<keyword evidence="2" id="KW-1185">Reference proteome</keyword>
<evidence type="ECO:0000313" key="2">
    <source>
        <dbReference type="Proteomes" id="UP000823775"/>
    </source>
</evidence>
<dbReference type="Proteomes" id="UP000823775">
    <property type="component" value="Unassembled WGS sequence"/>
</dbReference>
<dbReference type="InterPro" id="IPR007528">
    <property type="entry name" value="RINT1_Tip20"/>
</dbReference>
<organism evidence="1 2">
    <name type="scientific">Datura stramonium</name>
    <name type="common">Jimsonweed</name>
    <name type="synonym">Common thornapple</name>
    <dbReference type="NCBI Taxonomy" id="4076"/>
    <lineage>
        <taxon>Eukaryota</taxon>
        <taxon>Viridiplantae</taxon>
        <taxon>Streptophyta</taxon>
        <taxon>Embryophyta</taxon>
        <taxon>Tracheophyta</taxon>
        <taxon>Spermatophyta</taxon>
        <taxon>Magnoliopsida</taxon>
        <taxon>eudicotyledons</taxon>
        <taxon>Gunneridae</taxon>
        <taxon>Pentapetalae</taxon>
        <taxon>asterids</taxon>
        <taxon>lamiids</taxon>
        <taxon>Solanales</taxon>
        <taxon>Solanaceae</taxon>
        <taxon>Solanoideae</taxon>
        <taxon>Datureae</taxon>
        <taxon>Datura</taxon>
    </lineage>
</organism>
<dbReference type="PANTHER" id="PTHR13520">
    <property type="entry name" value="RAD50-INTERACTING PROTEIN 1 RINT-1"/>
    <property type="match status" value="1"/>
</dbReference>
<comment type="caution">
    <text evidence="1">The sequence shown here is derived from an EMBL/GenBank/DDBJ whole genome shotgun (WGS) entry which is preliminary data.</text>
</comment>
<dbReference type="EMBL" id="JACEIK010000344">
    <property type="protein sequence ID" value="MCD7455446.1"/>
    <property type="molecule type" value="Genomic_DNA"/>
</dbReference>
<name>A0ABS8S9D1_DATST</name>
<accession>A0ABS8S9D1</accession>
<reference evidence="1 2" key="1">
    <citation type="journal article" date="2021" name="BMC Genomics">
        <title>Datura genome reveals duplications of psychoactive alkaloid biosynthetic genes and high mutation rate following tissue culture.</title>
        <authorList>
            <person name="Rajewski A."/>
            <person name="Carter-House D."/>
            <person name="Stajich J."/>
            <person name="Litt A."/>
        </authorList>
    </citation>
    <scope>NUCLEOTIDE SEQUENCE [LARGE SCALE GENOMIC DNA]</scope>
    <source>
        <strain evidence="1">AR-01</strain>
    </source>
</reference>
<proteinExistence type="predicted"/>
<gene>
    <name evidence="1" type="ORF">HAX54_028133</name>
</gene>